<accession>A0A6A5TP64</accession>
<sequence length="808" mass="90043">MPTALFALQHHTFRPEHGDDCDVHYIHHSKSLYIISENEYVHSLIPEERVACAQLKAPPPHPSPLRVPPPQTTPPTSRRVPRPLMATLSYMPNASLALGGGPDSPPDLTNSKSSKSSSFHSGAMSEIMGPGDLSHFEDINLDDIQGPNVFPVPLSPNHRVLFEGSRPSTVSRTSAPHAAQHSFRDLTGAKKPRHLSLASNSARPHLHAPGKMRRGFTSPSAPTLANTPSLAATGRRSRSPSPAQSQKSFTSLPRTLSRKSSHNLEVSASTSMSNRKQSWQQSARKSAKEREAECDDEDDELPEDAIIWNVPISPRPMQERSPAASSCGSPPQTSPSPAVSRPASVRGKSPAKSSPALSERRMSPPAPISEDKESLPLEQGLVRQRTQTWENTYTTLDADAKKLTEALEEYQTAIELQQEIKRQQPLSRSSSVDEPKRKAVSLPPIRKSDPLIDPFQPSMEKTKYLSRTRPSWLPPKDPKEEKKHLKEYQRMLARIEEAERLEAERQEKEAESREKAERIKAEYWSTLLLPNWESEMSNPELKGSHRKMWWNGIPPKLRGAVWKRAVGNDLEVTESTYKVALEKAQSQIKEQEEAALDGRYMQIVENTKSVFTELKMFAPQTEEAPEQPLHRELVNICIAYSSYRPDVDTTIGIHHIAALFLLNMSAADSFITISNMLNRPLPLSFLVRDQTAMTAAYDTTLHALSKKTSSFASRLTSLRVEPRDFLLPMYSSLFCDRLSIEHTARVMDVYAIEGDKIPPRVAVGIMSILEGACMNGEANDVAKVLRENTIKESPDEFMGKVYEAGKSS</sequence>
<feature type="compositionally biased region" description="Polar residues" evidence="1">
    <location>
        <begin position="263"/>
        <end position="284"/>
    </location>
</feature>
<dbReference type="Gene3D" id="1.10.8.270">
    <property type="entry name" value="putative rabgap domain of human tbc1 domain family member 14 like domains"/>
    <property type="match status" value="1"/>
</dbReference>
<dbReference type="PROSITE" id="PS50086">
    <property type="entry name" value="TBC_RABGAP"/>
    <property type="match status" value="1"/>
</dbReference>
<dbReference type="GO" id="GO:0005096">
    <property type="term" value="F:GTPase activator activity"/>
    <property type="evidence" value="ECO:0007669"/>
    <property type="project" value="TreeGrafter"/>
</dbReference>
<protein>
    <recommendedName>
        <fullName evidence="2">Rab-GAP TBC domain-containing protein</fullName>
    </recommendedName>
</protein>
<evidence type="ECO:0000313" key="3">
    <source>
        <dbReference type="EMBL" id="KAF1954014.1"/>
    </source>
</evidence>
<dbReference type="Gene3D" id="1.10.472.80">
    <property type="entry name" value="Ypt/Rab-GAP domain of gyp1p, domain 3"/>
    <property type="match status" value="1"/>
</dbReference>
<dbReference type="GO" id="GO:0031267">
    <property type="term" value="F:small GTPase binding"/>
    <property type="evidence" value="ECO:0007669"/>
    <property type="project" value="TreeGrafter"/>
</dbReference>
<evidence type="ECO:0000259" key="2">
    <source>
        <dbReference type="PROSITE" id="PS50086"/>
    </source>
</evidence>
<feature type="region of interest" description="Disordered" evidence="1">
    <location>
        <begin position="418"/>
        <end position="484"/>
    </location>
</feature>
<dbReference type="PANTHER" id="PTHR47219:SF15">
    <property type="entry name" value="TBC1 DOMAIN FAMILY MEMBER 12 ISOFORM X1"/>
    <property type="match status" value="1"/>
</dbReference>
<dbReference type="SMART" id="SM00164">
    <property type="entry name" value="TBC"/>
    <property type="match status" value="1"/>
</dbReference>
<feature type="compositionally biased region" description="Polar residues" evidence="1">
    <location>
        <begin position="217"/>
        <end position="230"/>
    </location>
</feature>
<dbReference type="AlphaFoldDB" id="A0A6A5TP64"/>
<dbReference type="InterPro" id="IPR035969">
    <property type="entry name" value="Rab-GAP_TBC_sf"/>
</dbReference>
<dbReference type="OrthoDB" id="289721at2759"/>
<feature type="domain" description="Rab-GAP TBC" evidence="2">
    <location>
        <begin position="552"/>
        <end position="754"/>
    </location>
</feature>
<dbReference type="Pfam" id="PF00566">
    <property type="entry name" value="RabGAP-TBC"/>
    <property type="match status" value="1"/>
</dbReference>
<name>A0A6A5TP64_9PLEO</name>
<dbReference type="PANTHER" id="PTHR47219">
    <property type="entry name" value="RAB GTPASE-ACTIVATING PROTEIN 1-LIKE"/>
    <property type="match status" value="1"/>
</dbReference>
<feature type="compositionally biased region" description="Basic residues" evidence="1">
    <location>
        <begin position="204"/>
        <end position="214"/>
    </location>
</feature>
<evidence type="ECO:0000313" key="4">
    <source>
        <dbReference type="Proteomes" id="UP000800035"/>
    </source>
</evidence>
<keyword evidence="4" id="KW-1185">Reference proteome</keyword>
<dbReference type="Proteomes" id="UP000800035">
    <property type="component" value="Unassembled WGS sequence"/>
</dbReference>
<feature type="compositionally biased region" description="Low complexity" evidence="1">
    <location>
        <begin position="74"/>
        <end position="84"/>
    </location>
</feature>
<gene>
    <name evidence="3" type="ORF">CC80DRAFT_136033</name>
</gene>
<dbReference type="SUPFAM" id="SSF47923">
    <property type="entry name" value="Ypt/Rab-GAP domain of gyp1p"/>
    <property type="match status" value="2"/>
</dbReference>
<organism evidence="3 4">
    <name type="scientific">Byssothecium circinans</name>
    <dbReference type="NCBI Taxonomy" id="147558"/>
    <lineage>
        <taxon>Eukaryota</taxon>
        <taxon>Fungi</taxon>
        <taxon>Dikarya</taxon>
        <taxon>Ascomycota</taxon>
        <taxon>Pezizomycotina</taxon>
        <taxon>Dothideomycetes</taxon>
        <taxon>Pleosporomycetidae</taxon>
        <taxon>Pleosporales</taxon>
        <taxon>Massarineae</taxon>
        <taxon>Massarinaceae</taxon>
        <taxon>Byssothecium</taxon>
    </lineage>
</organism>
<proteinExistence type="predicted"/>
<dbReference type="InterPro" id="IPR000195">
    <property type="entry name" value="Rab-GAP-TBC_dom"/>
</dbReference>
<feature type="compositionally biased region" description="Pro residues" evidence="1">
    <location>
        <begin position="57"/>
        <end position="73"/>
    </location>
</feature>
<feature type="region of interest" description="Disordered" evidence="1">
    <location>
        <begin position="55"/>
        <end position="131"/>
    </location>
</feature>
<dbReference type="InterPro" id="IPR050302">
    <property type="entry name" value="Rab_GAP_TBC_domain"/>
</dbReference>
<feature type="compositionally biased region" description="Low complexity" evidence="1">
    <location>
        <begin position="335"/>
        <end position="346"/>
    </location>
</feature>
<reference evidence="3" key="1">
    <citation type="journal article" date="2020" name="Stud. Mycol.">
        <title>101 Dothideomycetes genomes: a test case for predicting lifestyles and emergence of pathogens.</title>
        <authorList>
            <person name="Haridas S."/>
            <person name="Albert R."/>
            <person name="Binder M."/>
            <person name="Bloem J."/>
            <person name="Labutti K."/>
            <person name="Salamov A."/>
            <person name="Andreopoulos B."/>
            <person name="Baker S."/>
            <person name="Barry K."/>
            <person name="Bills G."/>
            <person name="Bluhm B."/>
            <person name="Cannon C."/>
            <person name="Castanera R."/>
            <person name="Culley D."/>
            <person name="Daum C."/>
            <person name="Ezra D."/>
            <person name="Gonzalez J."/>
            <person name="Henrissat B."/>
            <person name="Kuo A."/>
            <person name="Liang C."/>
            <person name="Lipzen A."/>
            <person name="Lutzoni F."/>
            <person name="Magnuson J."/>
            <person name="Mondo S."/>
            <person name="Nolan M."/>
            <person name="Ohm R."/>
            <person name="Pangilinan J."/>
            <person name="Park H.-J."/>
            <person name="Ramirez L."/>
            <person name="Alfaro M."/>
            <person name="Sun H."/>
            <person name="Tritt A."/>
            <person name="Yoshinaga Y."/>
            <person name="Zwiers L.-H."/>
            <person name="Turgeon B."/>
            <person name="Goodwin S."/>
            <person name="Spatafora J."/>
            <person name="Crous P."/>
            <person name="Grigoriev I."/>
        </authorList>
    </citation>
    <scope>NUCLEOTIDE SEQUENCE</scope>
    <source>
        <strain evidence="3">CBS 675.92</strain>
    </source>
</reference>
<feature type="region of interest" description="Disordered" evidence="1">
    <location>
        <begin position="165"/>
        <end position="389"/>
    </location>
</feature>
<evidence type="ECO:0000256" key="1">
    <source>
        <dbReference type="SAM" id="MobiDB-lite"/>
    </source>
</evidence>
<dbReference type="Gene3D" id="1.10.10.750">
    <property type="entry name" value="Ypt/Rab-GAP domain of gyp1p, domain 1"/>
    <property type="match status" value="1"/>
</dbReference>
<feature type="compositionally biased region" description="Acidic residues" evidence="1">
    <location>
        <begin position="292"/>
        <end position="303"/>
    </location>
</feature>
<dbReference type="EMBL" id="ML977001">
    <property type="protein sequence ID" value="KAF1954014.1"/>
    <property type="molecule type" value="Genomic_DNA"/>
</dbReference>
<feature type="compositionally biased region" description="Polar residues" evidence="1">
    <location>
        <begin position="243"/>
        <end position="254"/>
    </location>
</feature>